<keyword evidence="2" id="KW-0472">Membrane</keyword>
<feature type="transmembrane region" description="Helical" evidence="2">
    <location>
        <begin position="175"/>
        <end position="198"/>
    </location>
</feature>
<reference evidence="5" key="1">
    <citation type="submission" date="2025-08" db="UniProtKB">
        <authorList>
            <consortium name="RefSeq"/>
        </authorList>
    </citation>
    <scope>IDENTIFICATION</scope>
</reference>
<sequence>MNFILFVFVSGVFPSEINTTKPTIEALPDVVPLNEENREEEELYRDDSHDKAPANGKSDHYFKDTKQYVITTENPNGTASEISVRATTDINFALRNYKIINATSANEAKSEEPPHKNTQKTTPNVPAFWTMLAKAISVTTMSVDDKDQLFQPIPSSDVNPANKDLSELEDLKYKLMLGIALMTFILFVTLLVFCCVTLCKLKQLNNKRCDSDYSVNPELATLSYFHPSEGVSDTSFSKSAESSTFWGTSSSDMRKSGIRTSKSKTMVDMTSTGSDEDVVMNYEEASNNMKTDE</sequence>
<evidence type="ECO:0000256" key="2">
    <source>
        <dbReference type="SAM" id="Phobius"/>
    </source>
</evidence>
<feature type="region of interest" description="Disordered" evidence="1">
    <location>
        <begin position="37"/>
        <end position="58"/>
    </location>
</feature>
<dbReference type="RefSeq" id="XP_008568132.1">
    <property type="nucleotide sequence ID" value="XM_008569910.1"/>
</dbReference>
<evidence type="ECO:0000313" key="4">
    <source>
        <dbReference type="Proteomes" id="UP000694923"/>
    </source>
</evidence>
<dbReference type="InterPro" id="IPR029282">
    <property type="entry name" value="Eqtn/Afaf"/>
</dbReference>
<gene>
    <name evidence="5" type="primary">EQTN</name>
</gene>
<keyword evidence="2" id="KW-1133">Transmembrane helix</keyword>
<evidence type="ECO:0000256" key="1">
    <source>
        <dbReference type="SAM" id="MobiDB-lite"/>
    </source>
</evidence>
<proteinExistence type="predicted"/>
<feature type="chain" id="PRO_5045036152" evidence="3">
    <location>
        <begin position="20"/>
        <end position="293"/>
    </location>
</feature>
<dbReference type="Pfam" id="PF15339">
    <property type="entry name" value="Afaf"/>
    <property type="match status" value="1"/>
</dbReference>
<feature type="signal peptide" evidence="3">
    <location>
        <begin position="1"/>
        <end position="19"/>
    </location>
</feature>
<keyword evidence="2" id="KW-0812">Transmembrane</keyword>
<evidence type="ECO:0000313" key="5">
    <source>
        <dbReference type="RefSeq" id="XP_008568132.1"/>
    </source>
</evidence>
<protein>
    <submittedName>
        <fullName evidence="5">Equatorin</fullName>
    </submittedName>
</protein>
<name>A0ABM0QIE1_GALVR</name>
<dbReference type="GeneID" id="103588263"/>
<keyword evidence="3" id="KW-0732">Signal</keyword>
<evidence type="ECO:0000256" key="3">
    <source>
        <dbReference type="SAM" id="SignalP"/>
    </source>
</evidence>
<organism evidence="4 5">
    <name type="scientific">Galeopterus variegatus</name>
    <name type="common">Malayan flying lemur</name>
    <name type="synonym">Cynocephalus variegatus</name>
    <dbReference type="NCBI Taxonomy" id="482537"/>
    <lineage>
        <taxon>Eukaryota</taxon>
        <taxon>Metazoa</taxon>
        <taxon>Chordata</taxon>
        <taxon>Craniata</taxon>
        <taxon>Vertebrata</taxon>
        <taxon>Euteleostomi</taxon>
        <taxon>Mammalia</taxon>
        <taxon>Eutheria</taxon>
        <taxon>Euarchontoglires</taxon>
        <taxon>Dermoptera</taxon>
        <taxon>Cynocephalidae</taxon>
        <taxon>Galeopterus</taxon>
    </lineage>
</organism>
<keyword evidence="4" id="KW-1185">Reference proteome</keyword>
<accession>A0ABM0QIE1</accession>
<dbReference type="PANTHER" id="PTHR36874:SF1">
    <property type="entry name" value="EQUATORIN"/>
    <property type="match status" value="1"/>
</dbReference>
<dbReference type="Proteomes" id="UP000694923">
    <property type="component" value="Unplaced"/>
</dbReference>
<feature type="compositionally biased region" description="Basic and acidic residues" evidence="1">
    <location>
        <begin position="45"/>
        <end position="58"/>
    </location>
</feature>
<dbReference type="PANTHER" id="PTHR36874">
    <property type="entry name" value="EQUATORIN"/>
    <property type="match status" value="1"/>
</dbReference>